<evidence type="ECO:0000259" key="1">
    <source>
        <dbReference type="Pfam" id="PF00534"/>
    </source>
</evidence>
<keyword evidence="3" id="KW-0808">Transferase</keyword>
<dbReference type="Gene3D" id="3.40.50.2000">
    <property type="entry name" value="Glycogen Phosphorylase B"/>
    <property type="match status" value="2"/>
</dbReference>
<keyword evidence="3" id="KW-0328">Glycosyltransferase</keyword>
<dbReference type="EC" id="2.4.-.-" evidence="3"/>
<feature type="domain" description="Glycosyltransferase subfamily 4-like N-terminal" evidence="2">
    <location>
        <begin position="15"/>
        <end position="174"/>
    </location>
</feature>
<reference evidence="3 4" key="1">
    <citation type="submission" date="2023-12" db="EMBL/GenBank/DDBJ databases">
        <title>Genome sequencing and assembly of bacterial species from a model synthetic community.</title>
        <authorList>
            <person name="Hogle S.L."/>
        </authorList>
    </citation>
    <scope>NUCLEOTIDE SEQUENCE [LARGE SCALE GENOMIC DNA]</scope>
    <source>
        <strain evidence="3 4">HAMBI 2494</strain>
    </source>
</reference>
<dbReference type="RefSeq" id="WP_114809009.1">
    <property type="nucleotide sequence ID" value="NZ_CP139965.1"/>
</dbReference>
<dbReference type="Pfam" id="PF00534">
    <property type="entry name" value="Glycos_transf_1"/>
    <property type="match status" value="1"/>
</dbReference>
<keyword evidence="4" id="KW-1185">Reference proteome</keyword>
<dbReference type="EMBL" id="CP139965">
    <property type="protein sequence ID" value="WQD76884.1"/>
    <property type="molecule type" value="Genomic_DNA"/>
</dbReference>
<dbReference type="PANTHER" id="PTHR12526:SF627">
    <property type="entry name" value="D-RHAMNOSYLTRANSFERASE WBPZ"/>
    <property type="match status" value="1"/>
</dbReference>
<dbReference type="InterPro" id="IPR028098">
    <property type="entry name" value="Glyco_trans_4-like_N"/>
</dbReference>
<accession>A0ABZ0WHP5</accession>
<dbReference type="InterPro" id="IPR001296">
    <property type="entry name" value="Glyco_trans_1"/>
</dbReference>
<proteinExistence type="predicted"/>
<dbReference type="PANTHER" id="PTHR12526">
    <property type="entry name" value="GLYCOSYLTRANSFERASE"/>
    <property type="match status" value="1"/>
</dbReference>
<dbReference type="Pfam" id="PF13439">
    <property type="entry name" value="Glyco_transf_4"/>
    <property type="match status" value="1"/>
</dbReference>
<name>A0ABZ0WHP5_9BURK</name>
<dbReference type="GO" id="GO:0016757">
    <property type="term" value="F:glycosyltransferase activity"/>
    <property type="evidence" value="ECO:0007669"/>
    <property type="project" value="UniProtKB-KW"/>
</dbReference>
<evidence type="ECO:0000313" key="3">
    <source>
        <dbReference type="EMBL" id="WQD76884.1"/>
    </source>
</evidence>
<protein>
    <submittedName>
        <fullName evidence="3">Glycosyltransferase</fullName>
        <ecNumber evidence="3">2.4.-.-</ecNumber>
    </submittedName>
</protein>
<organism evidence="3 4">
    <name type="scientific">Paraburkholderia kururiensis</name>
    <dbReference type="NCBI Taxonomy" id="984307"/>
    <lineage>
        <taxon>Bacteria</taxon>
        <taxon>Pseudomonadati</taxon>
        <taxon>Pseudomonadota</taxon>
        <taxon>Betaproteobacteria</taxon>
        <taxon>Burkholderiales</taxon>
        <taxon>Burkholderiaceae</taxon>
        <taxon>Paraburkholderia</taxon>
    </lineage>
</organism>
<sequence>MKVLHVYRTYFPDPPGGLQEAIRQISLATRECGADPKIFTLSPHPEPQEVAFPEGNVVRSKSWAAPASCDLGGFDSLREYRRLAQWADVLHFHFPWPFGDVLRLLDTSGKPAVMTYHSDIVRQRMLGYVYGPLMRRMLASMSAVVATSPAYAQSSRVLTEAVRPDRLRVIPLGIRDYADSELSKRCGPDLLARLPLGTKPYFLSLGVLRYYKGLHVLVEAASSILANLVIAGSGPEMERLKELVERRGAKNVIFAGQVTDEEKIALLKGCRGLVLPSQLRSEAFGMVLVEASMFGKPMVCCEIGSGTSYVNEHGVTGIVVRPEAPQELAQAVNILLEDEGQARRMGLAARTRYERLFSGPALGKAYVSLYEEVLKATVKMGGGC</sequence>
<dbReference type="SUPFAM" id="SSF53756">
    <property type="entry name" value="UDP-Glycosyltransferase/glycogen phosphorylase"/>
    <property type="match status" value="1"/>
</dbReference>
<feature type="domain" description="Glycosyl transferase family 1" evidence="1">
    <location>
        <begin position="197"/>
        <end position="351"/>
    </location>
</feature>
<gene>
    <name evidence="3" type="ORF">U0042_22820</name>
</gene>
<dbReference type="Proteomes" id="UP001325479">
    <property type="component" value="Chromosome"/>
</dbReference>
<evidence type="ECO:0000259" key="2">
    <source>
        <dbReference type="Pfam" id="PF13439"/>
    </source>
</evidence>
<evidence type="ECO:0000313" key="4">
    <source>
        <dbReference type="Proteomes" id="UP001325479"/>
    </source>
</evidence>